<organism evidence="5 6">
    <name type="scientific">Brenneria salicis ATCC 15712 = DSM 30166</name>
    <dbReference type="NCBI Taxonomy" id="714314"/>
    <lineage>
        <taxon>Bacteria</taxon>
        <taxon>Pseudomonadati</taxon>
        <taxon>Pseudomonadota</taxon>
        <taxon>Gammaproteobacteria</taxon>
        <taxon>Enterobacterales</taxon>
        <taxon>Pectobacteriaceae</taxon>
        <taxon>Brenneria</taxon>
    </lineage>
</organism>
<dbReference type="EMBL" id="QNRY01000010">
    <property type="protein sequence ID" value="RBP63738.1"/>
    <property type="molecule type" value="Genomic_DNA"/>
</dbReference>
<dbReference type="SUPFAM" id="SSF48452">
    <property type="entry name" value="TPR-like"/>
    <property type="match status" value="1"/>
</dbReference>
<comment type="caution">
    <text evidence="5">The sequence shown here is derived from an EMBL/GenBank/DDBJ whole genome shotgun (WGS) entry which is preliminary data.</text>
</comment>
<evidence type="ECO:0000256" key="3">
    <source>
        <dbReference type="PROSITE-ProRule" id="PRU00339"/>
    </source>
</evidence>
<dbReference type="PROSITE" id="PS50005">
    <property type="entry name" value="TPR"/>
    <property type="match status" value="2"/>
</dbReference>
<gene>
    <name evidence="5" type="ORF">DES54_11036</name>
</gene>
<dbReference type="AlphaFoldDB" id="A0A366I8C9"/>
<keyword evidence="6" id="KW-1185">Reference proteome</keyword>
<keyword evidence="4" id="KW-0732">Signal</keyword>
<dbReference type="InterPro" id="IPR019734">
    <property type="entry name" value="TPR_rpt"/>
</dbReference>
<dbReference type="InterPro" id="IPR051012">
    <property type="entry name" value="CellSynth/LPSAsmb/PSIAsmb"/>
</dbReference>
<feature type="signal peptide" evidence="4">
    <location>
        <begin position="1"/>
        <end position="25"/>
    </location>
</feature>
<feature type="repeat" description="TPR" evidence="3">
    <location>
        <begin position="143"/>
        <end position="176"/>
    </location>
</feature>
<sequence length="266" mass="29165">MMDKKYRAMTLFCLLALLTGCQALSQPDSERSKQPVSLKSDQSELNIAASALKSGDLEVAGSIYRRFTQTNPDQPAGWLGLADTHFLSGELETASKAYATAQQLAPDNIDAYLGQARILLRQRQLTQAVERYQAILTRFPNHPLALSGLGVSHDLAGEHAQAQSIYRRGLKQNPDDAALRTNLGLSLALEGKARESINTLLGVNGITSTLPQERDNLALAYGLLGRDDAAEEILTASQPRDIVQDNLTFYRYLRQNLEQSDVKALP</sequence>
<evidence type="ECO:0000313" key="6">
    <source>
        <dbReference type="Proteomes" id="UP000253046"/>
    </source>
</evidence>
<dbReference type="RefSeq" id="WP_113865784.1">
    <property type="nucleotide sequence ID" value="NZ_AGJP01000001.1"/>
</dbReference>
<keyword evidence="2 3" id="KW-0802">TPR repeat</keyword>
<feature type="chain" id="PRO_5016960603" evidence="4">
    <location>
        <begin position="26"/>
        <end position="266"/>
    </location>
</feature>
<evidence type="ECO:0000256" key="4">
    <source>
        <dbReference type="SAM" id="SignalP"/>
    </source>
</evidence>
<dbReference type="Pfam" id="PF14559">
    <property type="entry name" value="TPR_19"/>
    <property type="match status" value="2"/>
</dbReference>
<dbReference type="SMART" id="SM00028">
    <property type="entry name" value="TPR"/>
    <property type="match status" value="3"/>
</dbReference>
<reference evidence="5 6" key="1">
    <citation type="submission" date="2018-06" db="EMBL/GenBank/DDBJ databases">
        <title>Genomic Encyclopedia of Type Strains, Phase IV (KMG-IV): sequencing the most valuable type-strain genomes for metagenomic binning, comparative biology and taxonomic classification.</title>
        <authorList>
            <person name="Goeker M."/>
        </authorList>
    </citation>
    <scope>NUCLEOTIDE SEQUENCE [LARGE SCALE GENOMIC DNA]</scope>
    <source>
        <strain evidence="5 6">DSM 30166</strain>
    </source>
</reference>
<keyword evidence="1" id="KW-0677">Repeat</keyword>
<name>A0A366I8C9_9GAMM</name>
<evidence type="ECO:0000256" key="1">
    <source>
        <dbReference type="ARBA" id="ARBA00022737"/>
    </source>
</evidence>
<evidence type="ECO:0000256" key="2">
    <source>
        <dbReference type="ARBA" id="ARBA00022803"/>
    </source>
</evidence>
<dbReference type="InterPro" id="IPR011990">
    <property type="entry name" value="TPR-like_helical_dom_sf"/>
</dbReference>
<protein>
    <submittedName>
        <fullName evidence="5">Flp pilus assembly protein TadD</fullName>
    </submittedName>
</protein>
<proteinExistence type="predicted"/>
<dbReference type="OrthoDB" id="1668776at2"/>
<feature type="repeat" description="TPR" evidence="3">
    <location>
        <begin position="75"/>
        <end position="108"/>
    </location>
</feature>
<dbReference type="PANTHER" id="PTHR45586">
    <property type="entry name" value="TPR REPEAT-CONTAINING PROTEIN PA4667"/>
    <property type="match status" value="1"/>
</dbReference>
<accession>A0A366I8C9</accession>
<dbReference type="PANTHER" id="PTHR45586:SF1">
    <property type="entry name" value="LIPOPOLYSACCHARIDE ASSEMBLY PROTEIN B"/>
    <property type="match status" value="1"/>
</dbReference>
<dbReference type="Gene3D" id="1.25.40.10">
    <property type="entry name" value="Tetratricopeptide repeat domain"/>
    <property type="match status" value="1"/>
</dbReference>
<evidence type="ECO:0000313" key="5">
    <source>
        <dbReference type="EMBL" id="RBP63738.1"/>
    </source>
</evidence>
<dbReference type="PROSITE" id="PS51257">
    <property type="entry name" value="PROKAR_LIPOPROTEIN"/>
    <property type="match status" value="1"/>
</dbReference>
<dbReference type="Proteomes" id="UP000253046">
    <property type="component" value="Unassembled WGS sequence"/>
</dbReference>